<gene>
    <name evidence="4" type="ORF">BDV37DRAFT_293900</name>
</gene>
<dbReference type="InterPro" id="IPR017795">
    <property type="entry name" value="ABBA_NscD-like"/>
</dbReference>
<comment type="similarity">
    <text evidence="1">Belongs to the tryptophan dimethylallyltransferase family.</text>
</comment>
<name>A0A5N7DSW1_9EURO</name>
<protein>
    <submittedName>
        <fullName evidence="4">Putative tryptophan dimethylallyltransferase</fullName>
    </submittedName>
</protein>
<keyword evidence="2 4" id="KW-0808">Transferase</keyword>
<dbReference type="Proteomes" id="UP000325579">
    <property type="component" value="Unassembled WGS sequence"/>
</dbReference>
<reference evidence="4 5" key="1">
    <citation type="submission" date="2019-04" db="EMBL/GenBank/DDBJ databases">
        <authorList>
            <consortium name="DOE Joint Genome Institute"/>
            <person name="Mondo S."/>
            <person name="Kjaerbolling I."/>
            <person name="Vesth T."/>
            <person name="Frisvad J.C."/>
            <person name="Nybo J.L."/>
            <person name="Theobald S."/>
            <person name="Kildgaard S."/>
            <person name="Isbrandt T."/>
            <person name="Kuo A."/>
            <person name="Sato A."/>
            <person name="Lyhne E.K."/>
            <person name="Kogle M.E."/>
            <person name="Wiebenga A."/>
            <person name="Kun R.S."/>
            <person name="Lubbers R.J."/>
            <person name="Makela M.R."/>
            <person name="Barry K."/>
            <person name="Chovatia M."/>
            <person name="Clum A."/>
            <person name="Daum C."/>
            <person name="Haridas S."/>
            <person name="He G."/>
            <person name="LaButti K."/>
            <person name="Lipzen A."/>
            <person name="Riley R."/>
            <person name="Salamov A."/>
            <person name="Simmons B.A."/>
            <person name="Magnuson J.K."/>
            <person name="Henrissat B."/>
            <person name="Mortensen U.H."/>
            <person name="Larsen T.O."/>
            <person name="Devries R.P."/>
            <person name="Grigoriev I.V."/>
            <person name="Machida M."/>
            <person name="Baker S.E."/>
            <person name="Andersen M.R."/>
            <person name="Cantor M.N."/>
            <person name="Hua S.X."/>
        </authorList>
    </citation>
    <scope>NUCLEOTIDE SEQUENCE [LARGE SCALE GENOMIC DNA]</scope>
    <source>
        <strain evidence="4 5">CBS 119388</strain>
    </source>
</reference>
<dbReference type="RefSeq" id="XP_031946704.1">
    <property type="nucleotide sequence ID" value="XM_032089522.1"/>
</dbReference>
<dbReference type="SFLD" id="SFLDG01162">
    <property type="entry name" value="I"/>
    <property type="match status" value="1"/>
</dbReference>
<proteinExistence type="inferred from homology"/>
<dbReference type="GO" id="GO:0009820">
    <property type="term" value="P:alkaloid metabolic process"/>
    <property type="evidence" value="ECO:0007669"/>
    <property type="project" value="InterPro"/>
</dbReference>
<feature type="binding site" evidence="3">
    <location>
        <position position="246"/>
    </location>
    <ligand>
        <name>dimethylallyl diphosphate</name>
        <dbReference type="ChEBI" id="CHEBI:57623"/>
    </ligand>
</feature>
<feature type="binding site" evidence="3">
    <location>
        <position position="329"/>
    </location>
    <ligand>
        <name>dimethylallyl diphosphate</name>
        <dbReference type="ChEBI" id="CHEBI:57623"/>
    </ligand>
</feature>
<dbReference type="NCBIfam" id="TIGR03429">
    <property type="entry name" value="arom_pren_DMATS"/>
    <property type="match status" value="1"/>
</dbReference>
<evidence type="ECO:0000256" key="3">
    <source>
        <dbReference type="PIRSR" id="PIRSR000509-1"/>
    </source>
</evidence>
<feature type="binding site" evidence="3">
    <location>
        <position position="177"/>
    </location>
    <ligand>
        <name>dimethylallyl diphosphate</name>
        <dbReference type="ChEBI" id="CHEBI:57623"/>
    </ligand>
</feature>
<accession>A0A5N7DSW1</accession>
<evidence type="ECO:0000313" key="4">
    <source>
        <dbReference type="EMBL" id="KAE8409385.1"/>
    </source>
</evidence>
<sequence>MCEGPSGHFDPMDENQKAWWLRTGALLERILKDASYSPDLQHQYLDFYRKVLVPALGPFPSCFHSAITFTGLPLEFSVNYQQSSVQPVVRISIEAVNSSSGTAEDPYNQTPMRGLITRLRQMGIQGFDATLLNHFIQEHSVGNGQKSGLTSSQMDKIDSVSQAAFGFDLKKSGISVKGYTFPGVKCLLSGVPLARLLKDSIHEKVTGIDSSDAFTVVNDYMEETDGYNTFCFFSWDCVSPQKSRLKFYGSYDSVTWAKLEDIWTLGGRNGGPSVRRGLEYFRQLWNIVCYGKPTSQVKVSTDEVYATKTPLIWNYEMKSGNPFPATKLYIPVQGKNDGEVAQSIALFFREVGMDAYADSYVRTVESYFPDHDLETSESLISWISFAYSETTGVYLSVYYNGMP</sequence>
<dbReference type="InterPro" id="IPR033964">
    <property type="entry name" value="ABBA"/>
</dbReference>
<dbReference type="PANTHER" id="PTHR40627:SF3">
    <property type="entry name" value="PRENYLTRANSFERASE ASQH2-RELATED"/>
    <property type="match status" value="1"/>
</dbReference>
<organism evidence="4 5">
    <name type="scientific">Aspergillus pseudonomiae</name>
    <dbReference type="NCBI Taxonomy" id="1506151"/>
    <lineage>
        <taxon>Eukaryota</taxon>
        <taxon>Fungi</taxon>
        <taxon>Dikarya</taxon>
        <taxon>Ascomycota</taxon>
        <taxon>Pezizomycotina</taxon>
        <taxon>Eurotiomycetes</taxon>
        <taxon>Eurotiomycetidae</taxon>
        <taxon>Eurotiales</taxon>
        <taxon>Aspergillaceae</taxon>
        <taxon>Aspergillus</taxon>
        <taxon>Aspergillus subgen. Circumdati</taxon>
    </lineage>
</organism>
<feature type="binding site" evidence="3">
    <location>
        <position position="90"/>
    </location>
    <ligand>
        <name>dimethylallyl diphosphate</name>
        <dbReference type="ChEBI" id="CHEBI:57623"/>
    </ligand>
</feature>
<dbReference type="AlphaFoldDB" id="A0A5N7DSW1"/>
<dbReference type="GO" id="GO:0016765">
    <property type="term" value="F:transferase activity, transferring alkyl or aryl (other than methyl) groups"/>
    <property type="evidence" value="ECO:0007669"/>
    <property type="project" value="InterPro"/>
</dbReference>
<evidence type="ECO:0000256" key="2">
    <source>
        <dbReference type="ARBA" id="ARBA00022679"/>
    </source>
</evidence>
<dbReference type="PANTHER" id="PTHR40627">
    <property type="entry name" value="INDOLE PRENYLTRANSFERASE TDIB-RELATED"/>
    <property type="match status" value="1"/>
</dbReference>
<keyword evidence="5" id="KW-1185">Reference proteome</keyword>
<dbReference type="GeneID" id="43674213"/>
<feature type="binding site" evidence="3">
    <location>
        <position position="179"/>
    </location>
    <ligand>
        <name>dimethylallyl diphosphate</name>
        <dbReference type="ChEBI" id="CHEBI:57623"/>
    </ligand>
</feature>
<dbReference type="CDD" id="cd13929">
    <property type="entry name" value="PT-DMATS_CymD"/>
    <property type="match status" value="1"/>
</dbReference>
<dbReference type="SFLD" id="SFLDS00036">
    <property type="entry name" value="Aromatic_Prenyltransferase"/>
    <property type="match status" value="1"/>
</dbReference>
<dbReference type="InterPro" id="IPR012148">
    <property type="entry name" value="ABBA_DMATS-like"/>
</dbReference>
<dbReference type="PIRSF" id="PIRSF000509">
    <property type="entry name" value="Trp_DMAT"/>
    <property type="match status" value="1"/>
</dbReference>
<dbReference type="EMBL" id="ML736740">
    <property type="protein sequence ID" value="KAE8409385.1"/>
    <property type="molecule type" value="Genomic_DNA"/>
</dbReference>
<evidence type="ECO:0000313" key="5">
    <source>
        <dbReference type="Proteomes" id="UP000325579"/>
    </source>
</evidence>
<dbReference type="OrthoDB" id="5392033at2759"/>
<feature type="binding site" evidence="3">
    <location>
        <position position="244"/>
    </location>
    <ligand>
        <name>L-tryptophan</name>
        <dbReference type="ChEBI" id="CHEBI:57912"/>
    </ligand>
</feature>
<feature type="binding site" evidence="3">
    <location>
        <position position="75"/>
    </location>
    <ligand>
        <name>L-tryptophan</name>
        <dbReference type="ChEBI" id="CHEBI:57912"/>
    </ligand>
</feature>
<dbReference type="Pfam" id="PF11991">
    <property type="entry name" value="Trp_DMAT"/>
    <property type="match status" value="1"/>
</dbReference>
<evidence type="ECO:0000256" key="1">
    <source>
        <dbReference type="ARBA" id="ARBA00010209"/>
    </source>
</evidence>
<feature type="binding site" evidence="3">
    <location>
        <position position="248"/>
    </location>
    <ligand>
        <name>dimethylallyl diphosphate</name>
        <dbReference type="ChEBI" id="CHEBI:57623"/>
    </ligand>
</feature>